<dbReference type="Pfam" id="PF13619">
    <property type="entry name" value="KTSC"/>
    <property type="match status" value="1"/>
</dbReference>
<dbReference type="InterPro" id="IPR025309">
    <property type="entry name" value="KTSC_dom"/>
</dbReference>
<evidence type="ECO:0000259" key="1">
    <source>
        <dbReference type="Pfam" id="PF13619"/>
    </source>
</evidence>
<evidence type="ECO:0000313" key="2">
    <source>
        <dbReference type="EMBL" id="MDT8757602.1"/>
    </source>
</evidence>
<reference evidence="2" key="1">
    <citation type="submission" date="2022-04" db="EMBL/GenBank/DDBJ databases">
        <title>Tomato heritable bacteria conferring resistance against bacterial wilt.</title>
        <authorList>
            <person name="Yin J."/>
        </authorList>
    </citation>
    <scope>NUCLEOTIDE SEQUENCE</scope>
    <source>
        <strain evidence="2">Cra20</strain>
    </source>
</reference>
<name>A0ABU3MZ86_9SPHN</name>
<comment type="caution">
    <text evidence="2">The sequence shown here is derived from an EMBL/GenBank/DDBJ whole genome shotgun (WGS) entry which is preliminary data.</text>
</comment>
<organism evidence="2">
    <name type="scientific">Sphingomonas psychrotolerans</name>
    <dbReference type="NCBI Taxonomy" id="1327635"/>
    <lineage>
        <taxon>Bacteria</taxon>
        <taxon>Pseudomonadati</taxon>
        <taxon>Pseudomonadota</taxon>
        <taxon>Alphaproteobacteria</taxon>
        <taxon>Sphingomonadales</taxon>
        <taxon>Sphingomonadaceae</taxon>
        <taxon>Sphingomonas</taxon>
    </lineage>
</organism>
<sequence length="72" mass="8487">MPSSVIRRWDYDEAEHRLEVTFVSGRVYSYHDVPPAVAQAMREAFSKGSYFNRHIRDHFAFTEHRRRASGSD</sequence>
<dbReference type="EMBL" id="JALMLT010000001">
    <property type="protein sequence ID" value="MDT8757602.1"/>
    <property type="molecule type" value="Genomic_DNA"/>
</dbReference>
<feature type="domain" description="KTSC" evidence="1">
    <location>
        <begin position="3"/>
        <end position="59"/>
    </location>
</feature>
<gene>
    <name evidence="2" type="ORF">MZO42_02725</name>
</gene>
<protein>
    <submittedName>
        <fullName evidence="2">KTSC domain-containing protein</fullName>
    </submittedName>
</protein>
<proteinExistence type="predicted"/>
<accession>A0ABU3MZ86</accession>